<accession>A0A4S2N092</accession>
<dbReference type="AlphaFoldDB" id="A0A4S2N092"/>
<evidence type="ECO:0000313" key="5">
    <source>
        <dbReference type="Proteomes" id="UP000298138"/>
    </source>
</evidence>
<dbReference type="STRING" id="341454.A0A4S2N092"/>
<reference evidence="4 5" key="1">
    <citation type="submission" date="2019-04" db="EMBL/GenBank/DDBJ databases">
        <title>Comparative genomics and transcriptomics to analyze fruiting body development in filamentous ascomycetes.</title>
        <authorList>
            <consortium name="DOE Joint Genome Institute"/>
            <person name="Lutkenhaus R."/>
            <person name="Traeger S."/>
            <person name="Breuer J."/>
            <person name="Kuo A."/>
            <person name="Lipzen A."/>
            <person name="Pangilinan J."/>
            <person name="Dilworth D."/>
            <person name="Sandor L."/>
            <person name="Poggeler S."/>
            <person name="Barry K."/>
            <person name="Grigoriev I.V."/>
            <person name="Nowrousian M."/>
        </authorList>
    </citation>
    <scope>NUCLEOTIDE SEQUENCE [LARGE SCALE GENOMIC DNA]</scope>
    <source>
        <strain evidence="4 5">CBS 389.68</strain>
    </source>
</reference>
<feature type="chain" id="PRO_5020611055" description="Yeast cell wall synthesis Kre9/Knh1-like N-terminal domain-containing protein" evidence="2">
    <location>
        <begin position="20"/>
        <end position="202"/>
    </location>
</feature>
<evidence type="ECO:0000313" key="4">
    <source>
        <dbReference type="EMBL" id="TGZ82304.1"/>
    </source>
</evidence>
<dbReference type="InterPro" id="IPR018466">
    <property type="entry name" value="Kre9/Knh1-like_N"/>
</dbReference>
<dbReference type="PANTHER" id="PTHR40633:SF1">
    <property type="entry name" value="GPI ANCHORED SERINE-THREONINE RICH PROTEIN (AFU_ORTHOLOGUE AFUA_1G03630)"/>
    <property type="match status" value="1"/>
</dbReference>
<evidence type="ECO:0000256" key="1">
    <source>
        <dbReference type="ARBA" id="ARBA00022729"/>
    </source>
</evidence>
<dbReference type="OrthoDB" id="2260257at2759"/>
<evidence type="ECO:0000256" key="2">
    <source>
        <dbReference type="SAM" id="SignalP"/>
    </source>
</evidence>
<name>A0A4S2N092_9PEZI</name>
<evidence type="ECO:0000259" key="3">
    <source>
        <dbReference type="Pfam" id="PF10342"/>
    </source>
</evidence>
<dbReference type="InterPro" id="IPR052982">
    <property type="entry name" value="SRP1/TIP1-like"/>
</dbReference>
<feature type="signal peptide" evidence="2">
    <location>
        <begin position="1"/>
        <end position="19"/>
    </location>
</feature>
<dbReference type="PANTHER" id="PTHR40633">
    <property type="entry name" value="MATRIX PROTEIN, PUTATIVE (AFU_ORTHOLOGUE AFUA_8G05410)-RELATED"/>
    <property type="match status" value="1"/>
</dbReference>
<gene>
    <name evidence="4" type="ORF">EX30DRAFT_348160</name>
</gene>
<dbReference type="InParanoid" id="A0A4S2N092"/>
<dbReference type="Pfam" id="PF10342">
    <property type="entry name" value="Kre9_KNH"/>
    <property type="match status" value="1"/>
</dbReference>
<sequence>MRFLAPLFAAATFVCSALAAIPDNVVTTDKANPITAPGAQGAAAVKAGVPYTIEWYPTAGSTVSLVLRKGTPGSLDLIQIIAENLPNQGAFIWTPSTDLAAGADYAIQILSEDPLTSNYCPRFHIDSNGKGIPASKTLKPETTVPVSATRSMTATYTGNAAKPTAREDLKALDGEEGAAVVGVRVIKVVSVVAGMVAVVAAL</sequence>
<organism evidence="4 5">
    <name type="scientific">Ascodesmis nigricans</name>
    <dbReference type="NCBI Taxonomy" id="341454"/>
    <lineage>
        <taxon>Eukaryota</taxon>
        <taxon>Fungi</taxon>
        <taxon>Dikarya</taxon>
        <taxon>Ascomycota</taxon>
        <taxon>Pezizomycotina</taxon>
        <taxon>Pezizomycetes</taxon>
        <taxon>Pezizales</taxon>
        <taxon>Ascodesmidaceae</taxon>
        <taxon>Ascodesmis</taxon>
    </lineage>
</organism>
<proteinExistence type="predicted"/>
<keyword evidence="1 2" id="KW-0732">Signal</keyword>
<dbReference type="EMBL" id="ML220116">
    <property type="protein sequence ID" value="TGZ82304.1"/>
    <property type="molecule type" value="Genomic_DNA"/>
</dbReference>
<feature type="domain" description="Yeast cell wall synthesis Kre9/Knh1-like N-terminal" evidence="3">
    <location>
        <begin position="43"/>
        <end position="125"/>
    </location>
</feature>
<protein>
    <recommendedName>
        <fullName evidence="3">Yeast cell wall synthesis Kre9/Knh1-like N-terminal domain-containing protein</fullName>
    </recommendedName>
</protein>
<keyword evidence="5" id="KW-1185">Reference proteome</keyword>
<dbReference type="Proteomes" id="UP000298138">
    <property type="component" value="Unassembled WGS sequence"/>
</dbReference>